<reference evidence="2" key="2">
    <citation type="submission" date="2015-06" db="UniProtKB">
        <authorList>
            <consortium name="EnsemblMetazoa"/>
        </authorList>
    </citation>
    <scope>IDENTIFICATION</scope>
</reference>
<dbReference type="AlphaFoldDB" id="T1H2J6"/>
<dbReference type="Proteomes" id="UP000015102">
    <property type="component" value="Unassembled WGS sequence"/>
</dbReference>
<feature type="region of interest" description="Disordered" evidence="1">
    <location>
        <begin position="67"/>
        <end position="86"/>
    </location>
</feature>
<keyword evidence="3" id="KW-1185">Reference proteome</keyword>
<name>T1H2J6_MEGSC</name>
<proteinExistence type="predicted"/>
<dbReference type="EnsemblMetazoa" id="MESCA010444-RA">
    <property type="protein sequence ID" value="MESCA010444-PA"/>
    <property type="gene ID" value="MESCA010444"/>
</dbReference>
<dbReference type="EMBL" id="CAQQ02383107">
    <property type="status" value="NOT_ANNOTATED_CDS"/>
    <property type="molecule type" value="Genomic_DNA"/>
</dbReference>
<sequence>MYICNGSLPFLKEEHLKEVFPTEVGYRAIFSAALNKWKSSSASMKRPPQSKKYSTCNLLPPSPSPMDIPFSSVPSGGQPPPRMPMMLKPLRSSFEDFVKYDSRDVDIRQILSEDFQGRAALQHTKNMGFSLQSSGKL</sequence>
<accession>T1H2J6</accession>
<reference evidence="3" key="1">
    <citation type="submission" date="2013-02" db="EMBL/GenBank/DDBJ databases">
        <authorList>
            <person name="Hughes D."/>
        </authorList>
    </citation>
    <scope>NUCLEOTIDE SEQUENCE</scope>
    <source>
        <strain>Durham</strain>
        <strain evidence="3">NC isolate 2 -- Noor lab</strain>
    </source>
</reference>
<evidence type="ECO:0000313" key="3">
    <source>
        <dbReference type="Proteomes" id="UP000015102"/>
    </source>
</evidence>
<evidence type="ECO:0000313" key="2">
    <source>
        <dbReference type="EnsemblMetazoa" id="MESCA010444-PA"/>
    </source>
</evidence>
<organism evidence="2 3">
    <name type="scientific">Megaselia scalaris</name>
    <name type="common">Humpbacked fly</name>
    <name type="synonym">Phora scalaris</name>
    <dbReference type="NCBI Taxonomy" id="36166"/>
    <lineage>
        <taxon>Eukaryota</taxon>
        <taxon>Metazoa</taxon>
        <taxon>Ecdysozoa</taxon>
        <taxon>Arthropoda</taxon>
        <taxon>Hexapoda</taxon>
        <taxon>Insecta</taxon>
        <taxon>Pterygota</taxon>
        <taxon>Neoptera</taxon>
        <taxon>Endopterygota</taxon>
        <taxon>Diptera</taxon>
        <taxon>Brachycera</taxon>
        <taxon>Muscomorpha</taxon>
        <taxon>Platypezoidea</taxon>
        <taxon>Phoridae</taxon>
        <taxon>Megaseliini</taxon>
        <taxon>Megaselia</taxon>
    </lineage>
</organism>
<dbReference type="HOGENOM" id="CLU_1867430_0_0_1"/>
<evidence type="ECO:0000256" key="1">
    <source>
        <dbReference type="SAM" id="MobiDB-lite"/>
    </source>
</evidence>
<protein>
    <submittedName>
        <fullName evidence="2">Uncharacterized protein</fullName>
    </submittedName>
</protein>